<keyword evidence="3" id="KW-1185">Reference proteome</keyword>
<keyword evidence="1" id="KW-0472">Membrane</keyword>
<dbReference type="Gramene" id="PRQ17553">
    <property type="protein sequence ID" value="PRQ17553"/>
    <property type="gene ID" value="RchiOBHm_Chr7g0196261"/>
</dbReference>
<feature type="transmembrane region" description="Helical" evidence="1">
    <location>
        <begin position="27"/>
        <end position="45"/>
    </location>
</feature>
<comment type="caution">
    <text evidence="2">The sequence shown here is derived from an EMBL/GenBank/DDBJ whole genome shotgun (WGS) entry which is preliminary data.</text>
</comment>
<organism evidence="2 3">
    <name type="scientific">Rosa chinensis</name>
    <name type="common">China rose</name>
    <dbReference type="NCBI Taxonomy" id="74649"/>
    <lineage>
        <taxon>Eukaryota</taxon>
        <taxon>Viridiplantae</taxon>
        <taxon>Streptophyta</taxon>
        <taxon>Embryophyta</taxon>
        <taxon>Tracheophyta</taxon>
        <taxon>Spermatophyta</taxon>
        <taxon>Magnoliopsida</taxon>
        <taxon>eudicotyledons</taxon>
        <taxon>Gunneridae</taxon>
        <taxon>Pentapetalae</taxon>
        <taxon>rosids</taxon>
        <taxon>fabids</taxon>
        <taxon>Rosales</taxon>
        <taxon>Rosaceae</taxon>
        <taxon>Rosoideae</taxon>
        <taxon>Rosoideae incertae sedis</taxon>
        <taxon>Rosa</taxon>
    </lineage>
</organism>
<dbReference type="Proteomes" id="UP000238479">
    <property type="component" value="Chromosome 7"/>
</dbReference>
<accession>A0A2P6P6J0</accession>
<gene>
    <name evidence="2" type="ORF">RchiOBHm_Chr7g0196261</name>
</gene>
<protein>
    <submittedName>
        <fullName evidence="2">Uncharacterized protein</fullName>
    </submittedName>
</protein>
<dbReference type="EMBL" id="PDCK01000045">
    <property type="protein sequence ID" value="PRQ17553.1"/>
    <property type="molecule type" value="Genomic_DNA"/>
</dbReference>
<evidence type="ECO:0000313" key="3">
    <source>
        <dbReference type="Proteomes" id="UP000238479"/>
    </source>
</evidence>
<sequence length="81" mass="9015">MVRPNRSDLGLMGISDLTLAYGDCRSYLLLFWTGGLILLSRRPWWYEARPAIKQPSFFFSASSNVFIGSVLSAIVVAQASE</sequence>
<evidence type="ECO:0000313" key="2">
    <source>
        <dbReference type="EMBL" id="PRQ17553.1"/>
    </source>
</evidence>
<dbReference type="AlphaFoldDB" id="A0A2P6P6J0"/>
<feature type="transmembrane region" description="Helical" evidence="1">
    <location>
        <begin position="57"/>
        <end position="79"/>
    </location>
</feature>
<proteinExistence type="predicted"/>
<reference evidence="2 3" key="1">
    <citation type="journal article" date="2018" name="Nat. Genet.">
        <title>The Rosa genome provides new insights in the design of modern roses.</title>
        <authorList>
            <person name="Bendahmane M."/>
        </authorList>
    </citation>
    <scope>NUCLEOTIDE SEQUENCE [LARGE SCALE GENOMIC DNA]</scope>
    <source>
        <strain evidence="3">cv. Old Blush</strain>
    </source>
</reference>
<evidence type="ECO:0000256" key="1">
    <source>
        <dbReference type="SAM" id="Phobius"/>
    </source>
</evidence>
<keyword evidence="1" id="KW-1133">Transmembrane helix</keyword>
<name>A0A2P6P6J0_ROSCH</name>
<keyword evidence="1" id="KW-0812">Transmembrane</keyword>